<dbReference type="AlphaFoldDB" id="A0A0A1T8E7"/>
<evidence type="ECO:0000313" key="3">
    <source>
        <dbReference type="Proteomes" id="UP000039046"/>
    </source>
</evidence>
<dbReference type="Pfam" id="PF00668">
    <property type="entry name" value="Condensation"/>
    <property type="match status" value="1"/>
</dbReference>
<feature type="domain" description="Condensation" evidence="1">
    <location>
        <begin position="400"/>
        <end position="542"/>
    </location>
</feature>
<evidence type="ECO:0000259" key="1">
    <source>
        <dbReference type="Pfam" id="PF00668"/>
    </source>
</evidence>
<keyword evidence="3" id="KW-1185">Reference proteome</keyword>
<organism evidence="2 3">
    <name type="scientific">[Torrubiella] hemipterigena</name>
    <dbReference type="NCBI Taxonomy" id="1531966"/>
    <lineage>
        <taxon>Eukaryota</taxon>
        <taxon>Fungi</taxon>
        <taxon>Dikarya</taxon>
        <taxon>Ascomycota</taxon>
        <taxon>Pezizomycotina</taxon>
        <taxon>Sordariomycetes</taxon>
        <taxon>Hypocreomycetidae</taxon>
        <taxon>Hypocreales</taxon>
        <taxon>Clavicipitaceae</taxon>
        <taxon>Clavicipitaceae incertae sedis</taxon>
        <taxon>'Torrubiella' clade</taxon>
    </lineage>
</organism>
<name>A0A0A1T8E7_9HYPO</name>
<dbReference type="SUPFAM" id="SSF52777">
    <property type="entry name" value="CoA-dependent acyltransferases"/>
    <property type="match status" value="2"/>
</dbReference>
<dbReference type="EMBL" id="CDHN01000001">
    <property type="protein sequence ID" value="CEJ82455.1"/>
    <property type="molecule type" value="Genomic_DNA"/>
</dbReference>
<dbReference type="Gene3D" id="3.30.559.30">
    <property type="entry name" value="Nonribosomal peptide synthetase, condensation domain"/>
    <property type="match status" value="1"/>
</dbReference>
<dbReference type="InterPro" id="IPR001242">
    <property type="entry name" value="Condensation_dom"/>
</dbReference>
<evidence type="ECO:0000313" key="2">
    <source>
        <dbReference type="EMBL" id="CEJ82455.1"/>
    </source>
</evidence>
<dbReference type="STRING" id="1531966.A0A0A1T8E7"/>
<dbReference type="GO" id="GO:0031177">
    <property type="term" value="F:phosphopantetheine binding"/>
    <property type="evidence" value="ECO:0007669"/>
    <property type="project" value="TreeGrafter"/>
</dbReference>
<dbReference type="GO" id="GO:0003824">
    <property type="term" value="F:catalytic activity"/>
    <property type="evidence" value="ECO:0007669"/>
    <property type="project" value="InterPro"/>
</dbReference>
<sequence length="818" mass="89568">MTAEVYPLTQLAPLAQGLAGAGVADSQPEYHAVDITTTEIPTQTAILFQRFAIALQKITSNDEVAFTADFITYRGQLRAHTGPDGVEVVQQSTLKDDRGVSSGCAIRLVPIEQAQRTNGHILRQKHALIVSLRQRFGVGSSAHLTVEMRADQAPRHVFDKLAADIVSVLQSGSAANASSLYSTEPTDNADSAMGNTDDSATAVTSHQMSNDPIIQAASRLIAIRALQAKKGAEPTDRTDAVYHALSKALGAHVLGLDKTANLKEIGLNELRAIVVLHSLKLQGVNALSVEDITSAVTIGDLILAKGTAHERQSAKIDIDVAAIEADDEEQISELSTNAKLAHFDHYCRQQCIDSLGVSADEVDQVLPATGLQIRFIHVFSDAKYYDLQRYDGRPQAEHFIYNVPDNLDPERLQRAIEATVAQHDCFRTVFVRTTHPVAEYAQVVLLPLSPLAKLQTKEVIVPNPDADIVDVRDTQAWHDALLSVQKEAEAAMTLDKPTVFASYVWSESKKRCAVVLTLYHGIYDGASIMHIREAIASNYAGVTPSTTLLSLRTATRTMLDTDWIGTTMFLMKRFTGVPGFVLGPNAPIALPPTQPKEVFSVIPSDTHMGCVNMQSSLSMDQLVNKAAANVNSSLSLVAQTAWAKVLSKTLTPEMLDSPSGVQFGSVVNGRLDDEAQRAMAPMMANYLAHVPTAKHKMSTNRDICQFLSQQNDEMIPFLHTPCPTTDVARMEDAKLDLPGWHKDKNLQWPYKELDIGFPLFVELWPSSEGWSHNLTFKLIYNKRRPGYEFLTDDWVKSVAVAFDTALADVLDNPDGKFL</sequence>
<protein>
    <recommendedName>
        <fullName evidence="1">Condensation domain-containing protein</fullName>
    </recommendedName>
</protein>
<dbReference type="Proteomes" id="UP000039046">
    <property type="component" value="Unassembled WGS sequence"/>
</dbReference>
<dbReference type="PANTHER" id="PTHR45527">
    <property type="entry name" value="NONRIBOSOMAL PEPTIDE SYNTHETASE"/>
    <property type="match status" value="1"/>
</dbReference>
<gene>
    <name evidence="2" type="ORF">VHEMI02517</name>
</gene>
<dbReference type="GO" id="GO:0043041">
    <property type="term" value="P:amino acid activation for nonribosomal peptide biosynthetic process"/>
    <property type="evidence" value="ECO:0007669"/>
    <property type="project" value="TreeGrafter"/>
</dbReference>
<dbReference type="HOGENOM" id="CLU_345517_0_0_1"/>
<dbReference type="GO" id="GO:0044550">
    <property type="term" value="P:secondary metabolite biosynthetic process"/>
    <property type="evidence" value="ECO:0007669"/>
    <property type="project" value="TreeGrafter"/>
</dbReference>
<dbReference type="OrthoDB" id="4862921at2759"/>
<accession>A0A0A1T8E7</accession>
<dbReference type="Gene3D" id="3.30.559.10">
    <property type="entry name" value="Chloramphenicol acetyltransferase-like domain"/>
    <property type="match status" value="1"/>
</dbReference>
<dbReference type="PANTHER" id="PTHR45527:SF1">
    <property type="entry name" value="FATTY ACID SYNTHASE"/>
    <property type="match status" value="1"/>
</dbReference>
<dbReference type="GO" id="GO:0005737">
    <property type="term" value="C:cytoplasm"/>
    <property type="evidence" value="ECO:0007669"/>
    <property type="project" value="TreeGrafter"/>
</dbReference>
<dbReference type="InterPro" id="IPR023213">
    <property type="entry name" value="CAT-like_dom_sf"/>
</dbReference>
<reference evidence="2 3" key="1">
    <citation type="journal article" date="2015" name="Genome Announc.">
        <title>Draft Genome Sequence and Gene Annotation of the Entomopathogenic Fungus Verticillium hemipterigenum.</title>
        <authorList>
            <person name="Horn F."/>
            <person name="Habel A."/>
            <person name="Scharf D.H."/>
            <person name="Dworschak J."/>
            <person name="Brakhage A.A."/>
            <person name="Guthke R."/>
            <person name="Hertweck C."/>
            <person name="Linde J."/>
        </authorList>
    </citation>
    <scope>NUCLEOTIDE SEQUENCE [LARGE SCALE GENOMIC DNA]</scope>
</reference>
<proteinExistence type="predicted"/>